<evidence type="ECO:0000313" key="1">
    <source>
        <dbReference type="EMBL" id="KAF4311756.1"/>
    </source>
</evidence>
<protein>
    <submittedName>
        <fullName evidence="1">Uncharacterized protein</fullName>
    </submittedName>
</protein>
<name>A0A8H4NAD9_9PEZI</name>
<proteinExistence type="predicted"/>
<gene>
    <name evidence="1" type="ORF">GTA08_BOTSDO12654</name>
</gene>
<reference evidence="1" key="1">
    <citation type="submission" date="2020-04" db="EMBL/GenBank/DDBJ databases">
        <title>Genome Assembly and Annotation of Botryosphaeria dothidea sdau 11-99, a Latent Pathogen of Apple Fruit Ring Rot in China.</title>
        <authorList>
            <person name="Yu C."/>
            <person name="Diao Y."/>
            <person name="Lu Q."/>
            <person name="Zhao J."/>
            <person name="Cui S."/>
            <person name="Peng C."/>
            <person name="He B."/>
            <person name="Liu H."/>
        </authorList>
    </citation>
    <scope>NUCLEOTIDE SEQUENCE [LARGE SCALE GENOMIC DNA]</scope>
    <source>
        <strain evidence="1">Sdau11-99</strain>
    </source>
</reference>
<dbReference type="AlphaFoldDB" id="A0A8H4NAD9"/>
<accession>A0A8H4NAD9</accession>
<keyword evidence="2" id="KW-1185">Reference proteome</keyword>
<dbReference type="EMBL" id="WWBZ02000008">
    <property type="protein sequence ID" value="KAF4311756.1"/>
    <property type="molecule type" value="Genomic_DNA"/>
</dbReference>
<organism evidence="1 2">
    <name type="scientific">Botryosphaeria dothidea</name>
    <dbReference type="NCBI Taxonomy" id="55169"/>
    <lineage>
        <taxon>Eukaryota</taxon>
        <taxon>Fungi</taxon>
        <taxon>Dikarya</taxon>
        <taxon>Ascomycota</taxon>
        <taxon>Pezizomycotina</taxon>
        <taxon>Dothideomycetes</taxon>
        <taxon>Dothideomycetes incertae sedis</taxon>
        <taxon>Botryosphaeriales</taxon>
        <taxon>Botryosphaeriaceae</taxon>
        <taxon>Botryosphaeria</taxon>
    </lineage>
</organism>
<comment type="caution">
    <text evidence="1">The sequence shown here is derived from an EMBL/GenBank/DDBJ whole genome shotgun (WGS) entry which is preliminary data.</text>
</comment>
<evidence type="ECO:0000313" key="2">
    <source>
        <dbReference type="Proteomes" id="UP000572817"/>
    </source>
</evidence>
<sequence>MDLSLSRYIDTLRILERELDTCYREAKLSAPISRQIVRMAEEIRALQLYRERQPGVRLELCGYLAKWAPELDLGKTGDPFRRVVLKNQRTIAKLASGLDHWARGYPNAEEQGNRKFGQPC</sequence>
<dbReference type="Proteomes" id="UP000572817">
    <property type="component" value="Unassembled WGS sequence"/>
</dbReference>